<organism evidence="1 2">
    <name type="scientific">Caerostris darwini</name>
    <dbReference type="NCBI Taxonomy" id="1538125"/>
    <lineage>
        <taxon>Eukaryota</taxon>
        <taxon>Metazoa</taxon>
        <taxon>Ecdysozoa</taxon>
        <taxon>Arthropoda</taxon>
        <taxon>Chelicerata</taxon>
        <taxon>Arachnida</taxon>
        <taxon>Araneae</taxon>
        <taxon>Araneomorphae</taxon>
        <taxon>Entelegynae</taxon>
        <taxon>Araneoidea</taxon>
        <taxon>Araneidae</taxon>
        <taxon>Caerostris</taxon>
    </lineage>
</organism>
<gene>
    <name evidence="1" type="ORF">CDAR_542301</name>
</gene>
<evidence type="ECO:0000313" key="2">
    <source>
        <dbReference type="Proteomes" id="UP001054837"/>
    </source>
</evidence>
<reference evidence="1 2" key="1">
    <citation type="submission" date="2021-06" db="EMBL/GenBank/DDBJ databases">
        <title>Caerostris darwini draft genome.</title>
        <authorList>
            <person name="Kono N."/>
            <person name="Arakawa K."/>
        </authorList>
    </citation>
    <scope>NUCLEOTIDE SEQUENCE [LARGE SCALE GENOMIC DNA]</scope>
</reference>
<dbReference type="AlphaFoldDB" id="A0AAV4PEA9"/>
<keyword evidence="2" id="KW-1185">Reference proteome</keyword>
<protein>
    <submittedName>
        <fullName evidence="1">Uncharacterized protein</fullName>
    </submittedName>
</protein>
<dbReference type="EMBL" id="BPLQ01002775">
    <property type="protein sequence ID" value="GIX95647.1"/>
    <property type="molecule type" value="Genomic_DNA"/>
</dbReference>
<name>A0AAV4PEA9_9ARAC</name>
<accession>A0AAV4PEA9</accession>
<dbReference type="Proteomes" id="UP001054837">
    <property type="component" value="Unassembled WGS sequence"/>
</dbReference>
<comment type="caution">
    <text evidence="1">The sequence shown here is derived from an EMBL/GenBank/DDBJ whole genome shotgun (WGS) entry which is preliminary data.</text>
</comment>
<evidence type="ECO:0000313" key="1">
    <source>
        <dbReference type="EMBL" id="GIX95647.1"/>
    </source>
</evidence>
<proteinExistence type="predicted"/>
<sequence length="162" mass="17950">MYTQALLPCSSGSMHQLGIRWPRRVRYGELAANAGSSRFLHNLRNCWMYTKGPTSLLQWIDASVAYPMVCYGELAANAGSSRFLALLPCSSGSMHQLRIRWSRRVCYGELAANAGSSRFLVSSEGQQRNGYAALKETEHEKSCLLLAFGSEMNGKTGMMRIS</sequence>